<dbReference type="InterPro" id="IPR050125">
    <property type="entry name" value="GPCR_opsins"/>
</dbReference>
<comment type="subcellular location">
    <subcellularLocation>
        <location evidence="1">Membrane</location>
        <topology evidence="1">Multi-pass membrane protein</topology>
    </subcellularLocation>
</comment>
<keyword evidence="6" id="KW-0675">Receptor</keyword>
<keyword evidence="11" id="KW-1185">Reference proteome</keyword>
<evidence type="ECO:0000313" key="12">
    <source>
        <dbReference type="WBParaSite" id="SVE_0564300.1"/>
    </source>
</evidence>
<keyword evidence="2 9" id="KW-0812">Transmembrane</keyword>
<feature type="transmembrane region" description="Helical" evidence="9">
    <location>
        <begin position="149"/>
        <end position="168"/>
    </location>
</feature>
<feature type="transmembrane region" description="Helical" evidence="9">
    <location>
        <begin position="70"/>
        <end position="95"/>
    </location>
</feature>
<keyword evidence="8" id="KW-0716">Sensory transduction</keyword>
<keyword evidence="3 9" id="KW-1133">Transmembrane helix</keyword>
<keyword evidence="8" id="KW-0844">Vision</keyword>
<name>A0A0K0F9Z1_STRVS</name>
<sequence length="370" mass="42450">MTRISLISSDMYYNDSLMPTTIVTPTEFKDTANGTIFLSFCMMTIVTVGFFGNGLIVVAFSRDSHLRKKYFLLIVLSSLYACGSLFFTLDIYHLYRHEVMKDPICTIHAYAISTLSVGAIHQLAVLSFERYVGVNHPFILLKLPLRTKILFASAAFIWTLFTTTPPLFGWSKYKVLDGSLNYCVFDYLSNERSTQEYIMYLFFNGYIIPLGIIGFSNYKIFLTAKSVVTTRKTDVYHKRLRSLTSTSTYISETETDSNLHELAKIFESSGLNDIETQNSLLVYDRQQRKCATVILYCVGSFIVSWTPYAFTSIVWNIVFSFKLNSTFVLLTAIAAKMFVIWNPIIYGFMDETFLSECGKILTTRFKYWLE</sequence>
<dbReference type="GO" id="GO:0004930">
    <property type="term" value="F:G protein-coupled receptor activity"/>
    <property type="evidence" value="ECO:0007669"/>
    <property type="project" value="UniProtKB-KW"/>
</dbReference>
<evidence type="ECO:0000256" key="7">
    <source>
        <dbReference type="ARBA" id="ARBA00023224"/>
    </source>
</evidence>
<dbReference type="InterPro" id="IPR000276">
    <property type="entry name" value="GPCR_Rhodpsn"/>
</dbReference>
<feature type="transmembrane region" description="Helical" evidence="9">
    <location>
        <begin position="107"/>
        <end position="128"/>
    </location>
</feature>
<dbReference type="SUPFAM" id="SSF81321">
    <property type="entry name" value="Family A G protein-coupled receptor-like"/>
    <property type="match status" value="1"/>
</dbReference>
<evidence type="ECO:0000256" key="6">
    <source>
        <dbReference type="ARBA" id="ARBA00023170"/>
    </source>
</evidence>
<dbReference type="PRINTS" id="PR00237">
    <property type="entry name" value="GPCRRHODOPSN"/>
</dbReference>
<feature type="transmembrane region" description="Helical" evidence="9">
    <location>
        <begin position="327"/>
        <end position="349"/>
    </location>
</feature>
<feature type="domain" description="G-protein coupled receptors family 1 profile" evidence="10">
    <location>
        <begin position="52"/>
        <end position="346"/>
    </location>
</feature>
<evidence type="ECO:0000313" key="11">
    <source>
        <dbReference type="Proteomes" id="UP000035680"/>
    </source>
</evidence>
<evidence type="ECO:0000256" key="1">
    <source>
        <dbReference type="ARBA" id="ARBA00004141"/>
    </source>
</evidence>
<dbReference type="InterPro" id="IPR017452">
    <property type="entry name" value="GPCR_Rhodpsn_7TM"/>
</dbReference>
<organism evidence="11 12">
    <name type="scientific">Strongyloides venezuelensis</name>
    <name type="common">Threadworm</name>
    <dbReference type="NCBI Taxonomy" id="75913"/>
    <lineage>
        <taxon>Eukaryota</taxon>
        <taxon>Metazoa</taxon>
        <taxon>Ecdysozoa</taxon>
        <taxon>Nematoda</taxon>
        <taxon>Chromadorea</taxon>
        <taxon>Rhabditida</taxon>
        <taxon>Tylenchina</taxon>
        <taxon>Panagrolaimomorpha</taxon>
        <taxon>Strongyloidoidea</taxon>
        <taxon>Strongyloididae</taxon>
        <taxon>Strongyloides</taxon>
    </lineage>
</organism>
<evidence type="ECO:0000256" key="2">
    <source>
        <dbReference type="ARBA" id="ARBA00022692"/>
    </source>
</evidence>
<dbReference type="Gene3D" id="1.20.1070.10">
    <property type="entry name" value="Rhodopsin 7-helix transmembrane proteins"/>
    <property type="match status" value="1"/>
</dbReference>
<dbReference type="PROSITE" id="PS50262">
    <property type="entry name" value="G_PROTEIN_RECEP_F1_2"/>
    <property type="match status" value="1"/>
</dbReference>
<evidence type="ECO:0000256" key="9">
    <source>
        <dbReference type="SAM" id="Phobius"/>
    </source>
</evidence>
<dbReference type="Proteomes" id="UP000035680">
    <property type="component" value="Unassembled WGS sequence"/>
</dbReference>
<reference evidence="12" key="2">
    <citation type="submission" date="2015-08" db="UniProtKB">
        <authorList>
            <consortium name="WormBaseParasite"/>
        </authorList>
    </citation>
    <scope>IDENTIFICATION</scope>
</reference>
<evidence type="ECO:0000256" key="8">
    <source>
        <dbReference type="ARBA" id="ARBA00023305"/>
    </source>
</evidence>
<dbReference type="GO" id="GO:0007601">
    <property type="term" value="P:visual perception"/>
    <property type="evidence" value="ECO:0007669"/>
    <property type="project" value="UniProtKB-KW"/>
</dbReference>
<evidence type="ECO:0000259" key="10">
    <source>
        <dbReference type="PROSITE" id="PS50262"/>
    </source>
</evidence>
<reference evidence="11" key="1">
    <citation type="submission" date="2014-07" db="EMBL/GenBank/DDBJ databases">
        <authorList>
            <person name="Martin A.A"/>
            <person name="De Silva N."/>
        </authorList>
    </citation>
    <scope>NUCLEOTIDE SEQUENCE</scope>
</reference>
<dbReference type="AlphaFoldDB" id="A0A0K0F9Z1"/>
<evidence type="ECO:0000256" key="3">
    <source>
        <dbReference type="ARBA" id="ARBA00022989"/>
    </source>
</evidence>
<dbReference type="WBParaSite" id="SVE_0564300.1">
    <property type="protein sequence ID" value="SVE_0564300.1"/>
    <property type="gene ID" value="SVE_0564300"/>
</dbReference>
<dbReference type="Pfam" id="PF00001">
    <property type="entry name" value="7tm_1"/>
    <property type="match status" value="1"/>
</dbReference>
<dbReference type="PANTHER" id="PTHR24240">
    <property type="entry name" value="OPSIN"/>
    <property type="match status" value="1"/>
</dbReference>
<keyword evidence="4" id="KW-0297">G-protein coupled receptor</keyword>
<protein>
    <submittedName>
        <fullName evidence="12">Melanopsin (inferred by orthology to a human protein)</fullName>
    </submittedName>
</protein>
<feature type="transmembrane region" description="Helical" evidence="9">
    <location>
        <begin position="36"/>
        <end position="58"/>
    </location>
</feature>
<evidence type="ECO:0000256" key="5">
    <source>
        <dbReference type="ARBA" id="ARBA00023136"/>
    </source>
</evidence>
<proteinExistence type="predicted"/>
<keyword evidence="5 9" id="KW-0472">Membrane</keyword>
<evidence type="ECO:0000256" key="4">
    <source>
        <dbReference type="ARBA" id="ARBA00023040"/>
    </source>
</evidence>
<accession>A0A0K0F9Z1</accession>
<feature type="transmembrane region" description="Helical" evidence="9">
    <location>
        <begin position="293"/>
        <end position="315"/>
    </location>
</feature>
<dbReference type="GO" id="GO:0016020">
    <property type="term" value="C:membrane"/>
    <property type="evidence" value="ECO:0007669"/>
    <property type="project" value="UniProtKB-SubCell"/>
</dbReference>
<dbReference type="STRING" id="75913.A0A0K0F9Z1"/>
<feature type="transmembrane region" description="Helical" evidence="9">
    <location>
        <begin position="197"/>
        <end position="215"/>
    </location>
</feature>
<keyword evidence="7" id="KW-0807">Transducer</keyword>